<dbReference type="InterPro" id="IPR007720">
    <property type="entry name" value="PigQ/GPI1"/>
</dbReference>
<dbReference type="GO" id="GO:0005783">
    <property type="term" value="C:endoplasmic reticulum"/>
    <property type="evidence" value="ECO:0007669"/>
    <property type="project" value="TreeGrafter"/>
</dbReference>
<feature type="transmembrane region" description="Helical" evidence="1">
    <location>
        <begin position="411"/>
        <end position="430"/>
    </location>
</feature>
<keyword evidence="1" id="KW-1133">Transmembrane helix</keyword>
<accession>A0A060T945</accession>
<dbReference type="GO" id="GO:0006506">
    <property type="term" value="P:GPI anchor biosynthetic process"/>
    <property type="evidence" value="ECO:0007669"/>
    <property type="project" value="InterPro"/>
</dbReference>
<gene>
    <name evidence="2" type="ORF">GNLVRS02_ARAD1D08624g</name>
</gene>
<reference evidence="2" key="1">
    <citation type="submission" date="2014-02" db="EMBL/GenBank/DDBJ databases">
        <authorList>
            <person name="Genoscope - CEA"/>
        </authorList>
    </citation>
    <scope>NUCLEOTIDE SEQUENCE</scope>
    <source>
        <strain evidence="2">LS3</strain>
    </source>
</reference>
<dbReference type="Pfam" id="PF05024">
    <property type="entry name" value="Gpi1"/>
    <property type="match status" value="1"/>
</dbReference>
<dbReference type="AlphaFoldDB" id="A0A060T945"/>
<sequence>MRIYWPLDVVDLERRNGYQPAVIIGWKNQPEDYVVVTTLPYLDPKIVDTLLQRDSLFAGTDHSPPQIYGLCGQKRLYVLGVLNCSELGNYRIDSRLIEARLDDTMKVPTHTTPGRRGFVQVIAYKLPRHYKMEYFSVYPVGLEISEKSPAAVIGGEYGGLLVQEQLHKDLLETKIKQHCDYDANGALEQGMTLRKCINQINCSLELGQLMRENAVKLFPKLAQRRRRRSSFGEIVVEGAISVNSGVWSVVDRAWATILPIILWMTVTAVMCGRILAEVGLQIVSTPIFRSAALKDVSAVAQQVDLRLQQFCFWPVQYNKLLKRRLDWSSNTDYNVEYIRFYNSIWLVINDIIFGVSFGQMILSNEEFIVGALEKFVDTVLTRGFTTNMLWLMDWPGGLKLNNELAQFLGELFLWVIQFWSSILGHVRPYFPLLVKTVGYSSFVGATYLLALVTDLLSILTLHVYWFYVASAKIYNWQLTALQSLFHIFRGKKRNLLRKRIDSTNYDLDQLLVGTVLFIVLIFLLPTVVVFYLSFAFSRLVSVLVCAMMEFALSCLNHFPLFSMMLRAKEPTRIPGGIEVIRVNNRRAVKWTDLFNLNDDDDNGNQDAGHGGESYVRLKPVPLTFGRMFRPFNLLSSWMFMHYFSVRVFKRFISGGFVPTQRHRLYIILHATLPDKPISIKELYRQLTQ</sequence>
<dbReference type="EMBL" id="HG937694">
    <property type="protein sequence ID" value="CDP37314.1"/>
    <property type="molecule type" value="Genomic_DNA"/>
</dbReference>
<feature type="transmembrane region" description="Helical" evidence="1">
    <location>
        <begin position="442"/>
        <end position="467"/>
    </location>
</feature>
<organism evidence="2">
    <name type="scientific">Blastobotrys adeninivorans</name>
    <name type="common">Yeast</name>
    <name type="synonym">Arxula adeninivorans</name>
    <dbReference type="NCBI Taxonomy" id="409370"/>
    <lineage>
        <taxon>Eukaryota</taxon>
        <taxon>Fungi</taxon>
        <taxon>Dikarya</taxon>
        <taxon>Ascomycota</taxon>
        <taxon>Saccharomycotina</taxon>
        <taxon>Dipodascomycetes</taxon>
        <taxon>Dipodascales</taxon>
        <taxon>Trichomonascaceae</taxon>
        <taxon>Blastobotrys</taxon>
    </lineage>
</organism>
<feature type="transmembrane region" description="Helical" evidence="1">
    <location>
        <begin position="539"/>
        <end position="558"/>
    </location>
</feature>
<evidence type="ECO:0000256" key="1">
    <source>
        <dbReference type="SAM" id="Phobius"/>
    </source>
</evidence>
<feature type="transmembrane region" description="Helical" evidence="1">
    <location>
        <begin position="510"/>
        <end position="533"/>
    </location>
</feature>
<name>A0A060T945_BLAAD</name>
<feature type="transmembrane region" description="Helical" evidence="1">
    <location>
        <begin position="256"/>
        <end position="276"/>
    </location>
</feature>
<protein>
    <submittedName>
        <fullName evidence="2">ARAD1D08624p</fullName>
    </submittedName>
</protein>
<dbReference type="PhylomeDB" id="A0A060T945"/>
<reference evidence="2" key="2">
    <citation type="submission" date="2014-06" db="EMBL/GenBank/DDBJ databases">
        <title>The complete genome of Blastobotrys (Arxula) adeninivorans LS3 - a yeast of biotechnological interest.</title>
        <authorList>
            <person name="Kunze G."/>
            <person name="Gaillardin C."/>
            <person name="Czernicka M."/>
            <person name="Durrens P."/>
            <person name="Martin T."/>
            <person name="Boer E."/>
            <person name="Gabaldon T."/>
            <person name="Cruz J."/>
            <person name="Talla E."/>
            <person name="Marck C."/>
            <person name="Goffeau A."/>
            <person name="Barbe V."/>
            <person name="Baret P."/>
            <person name="Baronian K."/>
            <person name="Beier S."/>
            <person name="Bleykasten C."/>
            <person name="Bode R."/>
            <person name="Casaregola S."/>
            <person name="Despons L."/>
            <person name="Fairhead C."/>
            <person name="Giersberg M."/>
            <person name="Gierski P."/>
            <person name="Hahnel U."/>
            <person name="Hartmann A."/>
            <person name="Jankowska D."/>
            <person name="Jubin C."/>
            <person name="Jung P."/>
            <person name="Lafontaine I."/>
            <person name="Leh-Louis V."/>
            <person name="Lemaire M."/>
            <person name="Marcet-Houben M."/>
            <person name="Mascher M."/>
            <person name="Morel G."/>
            <person name="Richard G.-F."/>
            <person name="Riechen J."/>
            <person name="Sacerdot C."/>
            <person name="Sarkar A."/>
            <person name="Savel G."/>
            <person name="Schacherer J."/>
            <person name="Sherman D."/>
            <person name="Straub M.-L."/>
            <person name="Stein N."/>
            <person name="Thierry A."/>
            <person name="Trautwein-Schult A."/>
            <person name="Westhof E."/>
            <person name="Worch S."/>
            <person name="Dujon B."/>
            <person name="Souciet J.-L."/>
            <person name="Wincker P."/>
            <person name="Scholz U."/>
            <person name="Neuveglise N."/>
        </authorList>
    </citation>
    <scope>NUCLEOTIDE SEQUENCE</scope>
    <source>
        <strain evidence="2">LS3</strain>
    </source>
</reference>
<evidence type="ECO:0000313" key="2">
    <source>
        <dbReference type="EMBL" id="CDP37314.1"/>
    </source>
</evidence>
<dbReference type="PANTHER" id="PTHR21329:SF3">
    <property type="entry name" value="PHOSPHATIDYLINOSITOL N-ACETYLGLUCOSAMINYLTRANSFERASE SUBUNIT Q"/>
    <property type="match status" value="1"/>
</dbReference>
<dbReference type="GO" id="GO:0016020">
    <property type="term" value="C:membrane"/>
    <property type="evidence" value="ECO:0007669"/>
    <property type="project" value="InterPro"/>
</dbReference>
<keyword evidence="1" id="KW-0812">Transmembrane</keyword>
<dbReference type="PANTHER" id="PTHR21329">
    <property type="entry name" value="PHOSPHATIDYLINOSITOL N-ACETYLGLUCOSAMINYLTRANSFERASE SUBUNIT Q-RELATED"/>
    <property type="match status" value="1"/>
</dbReference>
<feature type="transmembrane region" description="Helical" evidence="1">
    <location>
        <begin position="344"/>
        <end position="362"/>
    </location>
</feature>
<proteinExistence type="predicted"/>
<keyword evidence="1" id="KW-0472">Membrane</keyword>